<reference evidence="2" key="1">
    <citation type="journal article" date="2023" name="Access Microbiol">
        <title>De-novo genome assembly for Akanthomyces muscarius, a biocontrol agent of insect agricultural pests.</title>
        <authorList>
            <person name="Erdos Z."/>
            <person name="Studholme D.J."/>
            <person name="Raymond B."/>
            <person name="Sharma M."/>
        </authorList>
    </citation>
    <scope>NUCLEOTIDE SEQUENCE</scope>
    <source>
        <strain evidence="2">Ve6</strain>
    </source>
</reference>
<dbReference type="EMBL" id="JAJHUN010000010">
    <property type="protein sequence ID" value="KAJ4146947.1"/>
    <property type="molecule type" value="Genomic_DNA"/>
</dbReference>
<protein>
    <submittedName>
        <fullName evidence="2">Uncharacterized protein</fullName>
    </submittedName>
</protein>
<keyword evidence="3" id="KW-1185">Reference proteome</keyword>
<feature type="region of interest" description="Disordered" evidence="1">
    <location>
        <begin position="301"/>
        <end position="324"/>
    </location>
</feature>
<dbReference type="AlphaFoldDB" id="A0A9W8UI92"/>
<dbReference type="Proteomes" id="UP001144673">
    <property type="component" value="Chromosome 3"/>
</dbReference>
<dbReference type="KEGG" id="amus:LMH87_001501"/>
<sequence>MKAPDLSNELKKKLVEDYEYQEEPSDGEFYRKIREYQGVQGNADAFFEKLWQGRLAVSKNRQDNFEKLVGHETYVKAFDELLKIPALFGDQRDTLWSRVCLTSTKCLIPSLSTFFADRYFLEQVADCLRNITGITKKSVSTRLANMFTDIGQEDDRCIVQVSEGRFGSIPGSQSRRRNLGIQQLWLAAFREYENVPAPMQQEDVLAKARPRVDIAALHALASLALRLGFESAKINEILADPSDWAIAKQALLSARKPEHFDRQSSKGMGHVTSFFVRMSMYRAFFGQSPISSEEREELLTTAVTTQENSDGSAAELDNGQSQEAQINEEAVRLQRLREDATAEQKKLLELRELVCIEQERFSREQAALKELQERSKAEQTSMTLHSFEDIVAKEYDEFMAVEEPTIIQVQKPYEESTINPQEKSNRSELVPSALSVCHTKTQNPTAAVMQDPSRTSHFDFQNLKRPTDTCL</sequence>
<evidence type="ECO:0000313" key="3">
    <source>
        <dbReference type="Proteomes" id="UP001144673"/>
    </source>
</evidence>
<feature type="compositionally biased region" description="Polar residues" evidence="1">
    <location>
        <begin position="301"/>
        <end position="311"/>
    </location>
</feature>
<proteinExistence type="predicted"/>
<dbReference type="RefSeq" id="XP_056049888.1">
    <property type="nucleotide sequence ID" value="XM_056192786.1"/>
</dbReference>
<accession>A0A9W8UI92</accession>
<evidence type="ECO:0000256" key="1">
    <source>
        <dbReference type="SAM" id="MobiDB-lite"/>
    </source>
</evidence>
<evidence type="ECO:0000313" key="2">
    <source>
        <dbReference type="EMBL" id="KAJ4146947.1"/>
    </source>
</evidence>
<gene>
    <name evidence="2" type="ORF">LMH87_001501</name>
</gene>
<name>A0A9W8UI92_AKAMU</name>
<dbReference type="InterPro" id="IPR022198">
    <property type="entry name" value="DUF3723"/>
</dbReference>
<comment type="caution">
    <text evidence="2">The sequence shown here is derived from an EMBL/GenBank/DDBJ whole genome shotgun (WGS) entry which is preliminary data.</text>
</comment>
<dbReference type="GeneID" id="80888660"/>
<feature type="region of interest" description="Disordered" evidence="1">
    <location>
        <begin position="443"/>
        <end position="471"/>
    </location>
</feature>
<organism evidence="2 3">
    <name type="scientific">Akanthomyces muscarius</name>
    <name type="common">Entomopathogenic fungus</name>
    <name type="synonym">Lecanicillium muscarium</name>
    <dbReference type="NCBI Taxonomy" id="2231603"/>
    <lineage>
        <taxon>Eukaryota</taxon>
        <taxon>Fungi</taxon>
        <taxon>Dikarya</taxon>
        <taxon>Ascomycota</taxon>
        <taxon>Pezizomycotina</taxon>
        <taxon>Sordariomycetes</taxon>
        <taxon>Hypocreomycetidae</taxon>
        <taxon>Hypocreales</taxon>
        <taxon>Cordycipitaceae</taxon>
        <taxon>Akanthomyces</taxon>
    </lineage>
</organism>
<dbReference type="Pfam" id="PF12520">
    <property type="entry name" value="DUF3723"/>
    <property type="match status" value="2"/>
</dbReference>